<dbReference type="PANTHER" id="PTHR37844">
    <property type="entry name" value="SER/THR PROTEIN PHOSPHATASE SUPERFAMILY (AFU_ORTHOLOGUE AFUA_1G14840)"/>
    <property type="match status" value="1"/>
</dbReference>
<sequence>MDCLVLSDLHLSANQALEKSIVDPRMANLVAVRDDVDLVICAGDLCDQGDVVAGMQWLRHYSGRTAQIILVLGNHDYFGGSIPGVLKEAREAADVLGIHLLENDSVVIGDVKFVGGTLWSDFNLSGDPVDQTYAMHHAKFAMEDFKGAIDVTEFDGRMPKQFLPQDAVRIFEESVAYLDAELSRDFDGEVVVITHNAPHPDSIADHFRGDSLTPAFVSDLSDLIDRHRPTVWIHGHTHASVDYELEGGTRVVCNPRGFENDEFDWSKIISVCPKPKLFL</sequence>
<dbReference type="SUPFAM" id="SSF56300">
    <property type="entry name" value="Metallo-dependent phosphatases"/>
    <property type="match status" value="1"/>
</dbReference>
<protein>
    <submittedName>
        <fullName evidence="2">Putative phosphoesterase</fullName>
    </submittedName>
</protein>
<evidence type="ECO:0000313" key="2">
    <source>
        <dbReference type="EMBL" id="CTQ47345.1"/>
    </source>
</evidence>
<dbReference type="InterPro" id="IPR004843">
    <property type="entry name" value="Calcineurin-like_PHP"/>
</dbReference>
<dbReference type="EMBL" id="CXST01000006">
    <property type="protein sequence ID" value="CTQ47345.1"/>
    <property type="molecule type" value="Genomic_DNA"/>
</dbReference>
<dbReference type="Gene3D" id="3.60.21.10">
    <property type="match status" value="1"/>
</dbReference>
<proteinExistence type="predicted"/>
<accession>A0A0M6YB94</accession>
<organism evidence="2 3">
    <name type="scientific">Roseibium aggregatum</name>
    <dbReference type="NCBI Taxonomy" id="187304"/>
    <lineage>
        <taxon>Bacteria</taxon>
        <taxon>Pseudomonadati</taxon>
        <taxon>Pseudomonadota</taxon>
        <taxon>Alphaproteobacteria</taxon>
        <taxon>Hyphomicrobiales</taxon>
        <taxon>Stappiaceae</taxon>
        <taxon>Roseibium</taxon>
    </lineage>
</organism>
<evidence type="ECO:0000313" key="3">
    <source>
        <dbReference type="Proteomes" id="UP000048926"/>
    </source>
</evidence>
<evidence type="ECO:0000259" key="1">
    <source>
        <dbReference type="Pfam" id="PF00149"/>
    </source>
</evidence>
<dbReference type="Pfam" id="PF00149">
    <property type="entry name" value="Metallophos"/>
    <property type="match status" value="1"/>
</dbReference>
<dbReference type="InterPro" id="IPR029052">
    <property type="entry name" value="Metallo-depent_PP-like"/>
</dbReference>
<reference evidence="3" key="1">
    <citation type="submission" date="2015-07" db="EMBL/GenBank/DDBJ databases">
        <authorList>
            <person name="Rodrigo-Torres Lidia"/>
            <person name="Arahal R.David."/>
        </authorList>
    </citation>
    <scope>NUCLEOTIDE SEQUENCE [LARGE SCALE GENOMIC DNA]</scope>
    <source>
        <strain evidence="3">CECT 4801</strain>
    </source>
</reference>
<dbReference type="RefSeq" id="WP_055661385.1">
    <property type="nucleotide sequence ID" value="NZ_CXST01000006.1"/>
</dbReference>
<feature type="domain" description="Calcineurin-like phosphoesterase" evidence="1">
    <location>
        <begin position="4"/>
        <end position="239"/>
    </location>
</feature>
<dbReference type="PANTHER" id="PTHR37844:SF2">
    <property type="entry name" value="SER_THR PROTEIN PHOSPHATASE SUPERFAMILY (AFU_ORTHOLOGUE AFUA_1G14840)"/>
    <property type="match status" value="1"/>
</dbReference>
<dbReference type="GO" id="GO:0016787">
    <property type="term" value="F:hydrolase activity"/>
    <property type="evidence" value="ECO:0007669"/>
    <property type="project" value="InterPro"/>
</dbReference>
<dbReference type="OrthoDB" id="356681at2"/>
<dbReference type="AlphaFoldDB" id="A0A0M6YB94"/>
<keyword evidence="3" id="KW-1185">Reference proteome</keyword>
<name>A0A0M6YB94_9HYPH</name>
<dbReference type="Proteomes" id="UP000048926">
    <property type="component" value="Unassembled WGS sequence"/>
</dbReference>
<gene>
    <name evidence="2" type="ORF">LAL4801_05807</name>
</gene>